<evidence type="ECO:0000313" key="2">
    <source>
        <dbReference type="EMBL" id="PSO09312.1"/>
    </source>
</evidence>
<gene>
    <name evidence="2" type="ORF">B9Q04_01120</name>
</gene>
<accession>A0A2R6CEI8</accession>
<evidence type="ECO:0000313" key="3">
    <source>
        <dbReference type="Proteomes" id="UP000242015"/>
    </source>
</evidence>
<dbReference type="SUPFAM" id="SSF88723">
    <property type="entry name" value="PIN domain-like"/>
    <property type="match status" value="1"/>
</dbReference>
<dbReference type="Gene3D" id="3.40.50.1010">
    <property type="entry name" value="5'-nuclease"/>
    <property type="match status" value="1"/>
</dbReference>
<organism evidence="2 3">
    <name type="scientific">Candidatus Marsarchaeota G2 archaeon BE_D</name>
    <dbReference type="NCBI Taxonomy" id="1978158"/>
    <lineage>
        <taxon>Archaea</taxon>
        <taxon>Candidatus Marsarchaeota</taxon>
        <taxon>Candidatus Marsarchaeota group 2</taxon>
    </lineage>
</organism>
<dbReference type="InterPro" id="IPR002716">
    <property type="entry name" value="PIN_dom"/>
</dbReference>
<comment type="caution">
    <text evidence="2">The sequence shown here is derived from an EMBL/GenBank/DDBJ whole genome shotgun (WGS) entry which is preliminary data.</text>
</comment>
<evidence type="ECO:0000259" key="1">
    <source>
        <dbReference type="SMART" id="SM00670"/>
    </source>
</evidence>
<name>A0A2R6CEI8_9ARCH</name>
<dbReference type="SMART" id="SM00670">
    <property type="entry name" value="PINc"/>
    <property type="match status" value="1"/>
</dbReference>
<protein>
    <recommendedName>
        <fullName evidence="1">PIN domain-containing protein</fullName>
    </recommendedName>
</protein>
<dbReference type="Proteomes" id="UP000242015">
    <property type="component" value="Unassembled WGS sequence"/>
</dbReference>
<dbReference type="InterPro" id="IPR029060">
    <property type="entry name" value="PIN-like_dom_sf"/>
</dbReference>
<dbReference type="InterPro" id="IPR041120">
    <property type="entry name" value="PIN_9"/>
</dbReference>
<dbReference type="Pfam" id="PF18477">
    <property type="entry name" value="PIN_9"/>
    <property type="match status" value="1"/>
</dbReference>
<dbReference type="AlphaFoldDB" id="A0A2R6CEI8"/>
<sequence length="136" mass="15265">METYRLRHDKVPLILLDSSALIHALSRRIDIISWFDMLFASSYKVCVTKAVLEELKKLSATSTGKTRLLATLSLKLCEKCTIIDTQTMIADDSLLEASLTHDGVVFTCDSGLRRRLSEHGIPVIIITNDNRLIFSL</sequence>
<feature type="domain" description="PIN" evidence="1">
    <location>
        <begin position="12"/>
        <end position="114"/>
    </location>
</feature>
<dbReference type="EMBL" id="NEXF01000010">
    <property type="protein sequence ID" value="PSO09312.1"/>
    <property type="molecule type" value="Genomic_DNA"/>
</dbReference>
<proteinExistence type="predicted"/>
<dbReference type="CDD" id="cd09879">
    <property type="entry name" value="PIN_VapC_AF0591-like"/>
    <property type="match status" value="1"/>
</dbReference>
<reference evidence="2 3" key="1">
    <citation type="submission" date="2017-04" db="EMBL/GenBank/DDBJ databases">
        <title>Novel microbial lineages endemic to geothermal iron-oxide mats fill important gaps in the evolutionary history of Archaea.</title>
        <authorList>
            <person name="Jay Z.J."/>
            <person name="Beam J.P."/>
            <person name="Dlakic M."/>
            <person name="Rusch D.B."/>
            <person name="Kozubal M.A."/>
            <person name="Inskeep W.P."/>
        </authorList>
    </citation>
    <scope>NUCLEOTIDE SEQUENCE [LARGE SCALE GENOMIC DNA]</scope>
    <source>
        <strain evidence="2">BE_D</strain>
    </source>
</reference>